<organism evidence="1 2">
    <name type="scientific">Bradyrhizobium iriomotense</name>
    <dbReference type="NCBI Taxonomy" id="441950"/>
    <lineage>
        <taxon>Bacteria</taxon>
        <taxon>Pseudomonadati</taxon>
        <taxon>Pseudomonadota</taxon>
        <taxon>Alphaproteobacteria</taxon>
        <taxon>Hyphomicrobiales</taxon>
        <taxon>Nitrobacteraceae</taxon>
        <taxon>Bradyrhizobium</taxon>
    </lineage>
</organism>
<dbReference type="RefSeq" id="WP_284263091.1">
    <property type="nucleotide sequence ID" value="NZ_BSOW01000004.1"/>
</dbReference>
<evidence type="ECO:0000313" key="1">
    <source>
        <dbReference type="EMBL" id="GLR84857.1"/>
    </source>
</evidence>
<dbReference type="EMBL" id="BSOW01000004">
    <property type="protein sequence ID" value="GLR84857.1"/>
    <property type="molecule type" value="Genomic_DNA"/>
</dbReference>
<dbReference type="Proteomes" id="UP001156905">
    <property type="component" value="Unassembled WGS sequence"/>
</dbReference>
<sequence>MLVERGLQTMNVEIVSEAYAIAANYLRRAGALPDTLVTDERLLKIIVQLFQHGEFNKIRLANKAIAKFEAAFEADAFA</sequence>
<keyword evidence="2" id="KW-1185">Reference proteome</keyword>
<protein>
    <submittedName>
        <fullName evidence="1">Uncharacterized protein</fullName>
    </submittedName>
</protein>
<reference evidence="2" key="1">
    <citation type="journal article" date="2019" name="Int. J. Syst. Evol. Microbiol.">
        <title>The Global Catalogue of Microorganisms (GCM) 10K type strain sequencing project: providing services to taxonomists for standard genome sequencing and annotation.</title>
        <authorList>
            <consortium name="The Broad Institute Genomics Platform"/>
            <consortium name="The Broad Institute Genome Sequencing Center for Infectious Disease"/>
            <person name="Wu L."/>
            <person name="Ma J."/>
        </authorList>
    </citation>
    <scope>NUCLEOTIDE SEQUENCE [LARGE SCALE GENOMIC DNA]</scope>
    <source>
        <strain evidence="2">NBRC 102520</strain>
    </source>
</reference>
<accession>A0ABQ6AY58</accession>
<gene>
    <name evidence="1" type="ORF">GCM10007857_15670</name>
</gene>
<proteinExistence type="predicted"/>
<evidence type="ECO:0000313" key="2">
    <source>
        <dbReference type="Proteomes" id="UP001156905"/>
    </source>
</evidence>
<name>A0ABQ6AY58_9BRAD</name>
<comment type="caution">
    <text evidence="1">The sequence shown here is derived from an EMBL/GenBank/DDBJ whole genome shotgun (WGS) entry which is preliminary data.</text>
</comment>